<evidence type="ECO:0000313" key="1">
    <source>
        <dbReference type="EMBL" id="MET3616958.1"/>
    </source>
</evidence>
<accession>A0ABV2J886</accession>
<reference evidence="1 2" key="1">
    <citation type="submission" date="2024-06" db="EMBL/GenBank/DDBJ databases">
        <title>Genomic Encyclopedia of Type Strains, Phase IV (KMG-IV): sequencing the most valuable type-strain genomes for metagenomic binning, comparative biology and taxonomic classification.</title>
        <authorList>
            <person name="Goeker M."/>
        </authorList>
    </citation>
    <scope>NUCLEOTIDE SEQUENCE [LARGE SCALE GENOMIC DNA]</scope>
    <source>
        <strain evidence="1 2">DSM 21460</strain>
    </source>
</reference>
<organism evidence="1 2">
    <name type="scientific">Peptoniphilus olsenii</name>
    <dbReference type="NCBI Taxonomy" id="411570"/>
    <lineage>
        <taxon>Bacteria</taxon>
        <taxon>Bacillati</taxon>
        <taxon>Bacillota</taxon>
        <taxon>Tissierellia</taxon>
        <taxon>Tissierellales</taxon>
        <taxon>Peptoniphilaceae</taxon>
        <taxon>Peptoniphilus</taxon>
    </lineage>
</organism>
<sequence>MAVFDTGPGIVSLYENRRDLLNYYIDDKYEYYGLYRRTEVNNRIEFIRKFFEKDKQIIVMDFDAIDYFKDKDEAEYGEIYLKKNLVKGPIFCISSPLTKKEKTLQIFSDAKVDYFEASLLINACNDQVAIDILKFICDEYFKSIDFTKYEMIFLASSALHLRKDFFVKYFDKKILTNVDAIIKDYEYKKENLIRDYFHVSDSKRRFYSRAEKYLREKNILKDREILNVSKINFDNKKSP</sequence>
<evidence type="ECO:0000313" key="2">
    <source>
        <dbReference type="Proteomes" id="UP001549162"/>
    </source>
</evidence>
<proteinExistence type="predicted"/>
<protein>
    <submittedName>
        <fullName evidence="1">Uncharacterized protein</fullName>
    </submittedName>
</protein>
<name>A0ABV2J886_9FIRM</name>
<dbReference type="EMBL" id="JBEPMA010000002">
    <property type="protein sequence ID" value="MET3616958.1"/>
    <property type="molecule type" value="Genomic_DNA"/>
</dbReference>
<gene>
    <name evidence="1" type="ORF">ABID14_000583</name>
</gene>
<dbReference type="RefSeq" id="WP_354367021.1">
    <property type="nucleotide sequence ID" value="NZ_JBEPMA010000002.1"/>
</dbReference>
<dbReference type="Proteomes" id="UP001549162">
    <property type="component" value="Unassembled WGS sequence"/>
</dbReference>
<comment type="caution">
    <text evidence="1">The sequence shown here is derived from an EMBL/GenBank/DDBJ whole genome shotgun (WGS) entry which is preliminary data.</text>
</comment>
<keyword evidence="2" id="KW-1185">Reference proteome</keyword>